<dbReference type="PANTHER" id="PTHR43747">
    <property type="entry name" value="FAD-BINDING PROTEIN"/>
    <property type="match status" value="1"/>
</dbReference>
<dbReference type="SUPFAM" id="SSF51905">
    <property type="entry name" value="FAD/NAD(P)-binding domain"/>
    <property type="match status" value="1"/>
</dbReference>
<dbReference type="Pfam" id="PF04820">
    <property type="entry name" value="Trp_halogenase"/>
    <property type="match status" value="2"/>
</dbReference>
<keyword evidence="3" id="KW-0274">FAD</keyword>
<dbReference type="InterPro" id="IPR036188">
    <property type="entry name" value="FAD/NAD-bd_sf"/>
</dbReference>
<evidence type="ECO:0000256" key="1">
    <source>
        <dbReference type="ARBA" id="ARBA00005706"/>
    </source>
</evidence>
<dbReference type="PANTHER" id="PTHR43747:SF5">
    <property type="entry name" value="FAD-BINDING DOMAIN-CONTAINING PROTEIN"/>
    <property type="match status" value="1"/>
</dbReference>
<dbReference type="PRINTS" id="PR00420">
    <property type="entry name" value="RNGMNOXGNASE"/>
</dbReference>
<comment type="similarity">
    <text evidence="1">Belongs to the flavin-dependent halogenase family.</text>
</comment>
<dbReference type="GO" id="GO:0004497">
    <property type="term" value="F:monooxygenase activity"/>
    <property type="evidence" value="ECO:0007669"/>
    <property type="project" value="UniProtKB-KW"/>
</dbReference>
<dbReference type="InterPro" id="IPR050816">
    <property type="entry name" value="Flavin-dep_Halogenase_NPB"/>
</dbReference>
<evidence type="ECO:0000256" key="3">
    <source>
        <dbReference type="ARBA" id="ARBA00022827"/>
    </source>
</evidence>
<dbReference type="InterPro" id="IPR006905">
    <property type="entry name" value="Flavin_halogenase"/>
</dbReference>
<evidence type="ECO:0000313" key="7">
    <source>
        <dbReference type="Proteomes" id="UP000249526"/>
    </source>
</evidence>
<dbReference type="RefSeq" id="XP_025515965.1">
    <property type="nucleotide sequence ID" value="XM_025662845.1"/>
</dbReference>
<dbReference type="AlphaFoldDB" id="A0A8G1VPT5"/>
<reference evidence="6 7" key="1">
    <citation type="submission" date="2018-02" db="EMBL/GenBank/DDBJ databases">
        <title>The genomes of Aspergillus section Nigri reveals drivers in fungal speciation.</title>
        <authorList>
            <consortium name="DOE Joint Genome Institute"/>
            <person name="Vesth T.C."/>
            <person name="Nybo J."/>
            <person name="Theobald S."/>
            <person name="Brandl J."/>
            <person name="Frisvad J.C."/>
            <person name="Nielsen K.F."/>
            <person name="Lyhne E.K."/>
            <person name="Kogle M.E."/>
            <person name="Kuo A."/>
            <person name="Riley R."/>
            <person name="Clum A."/>
            <person name="Nolan M."/>
            <person name="Lipzen A."/>
            <person name="Salamov A."/>
            <person name="Henrissat B."/>
            <person name="Wiebenga A."/>
            <person name="De vries R.P."/>
            <person name="Grigoriev I.V."/>
            <person name="Mortensen U.H."/>
            <person name="Andersen M.R."/>
            <person name="Baker S.E."/>
        </authorList>
    </citation>
    <scope>NUCLEOTIDE SEQUENCE [LARGE SCALE GENOMIC DNA]</scope>
    <source>
        <strain evidence="6 7">CBS 112811</strain>
    </source>
</reference>
<sequence length="539" mass="58947">MAIASVYLGPIDIADLEASNMSIPAECTVLVVGGGPGGSYAASVLAREGIDTVLLEADVFPRYHIGESMLPSLRHFLEFNGALPEFEAHGFNMKKGAAFKFNSKLPGYTDFLKAGGPHNYTWNVLRSEADSILFHYAGECGCKTFDGVKVTSLEFRATEPSVNGNVGFPESASWTRRDKGTGSIQFEYLVDASGRAGLMSTKYLKDRRYNEGLKNTAIWGYFKNAATYGVGTSMEGSPYFSRLEDASGWTWRIPLHNRTTSVGVVQHQNSVKAKKQAMGSPSSKDYFLSCLHEVSGIMDLIEGAELVSEVRSASDWSYNASSYAAANVRIIGDAGCFIDPLFSSGVYLALLGALSAAATICASMKGQCSEQAAGKWHSEKVRDAYTRFLLVVSSAYAQMVHKDRPVLNELGENSFDRAFDIIRPTKSTLSSNPRNSRREWKIAEKEVQESIEFCVRVLLKIDHEQSGVHTESARAGHIFQQDELENMKHIIMNSNETFTLDSFGADVIDGLTANIKRGSLGLEIVGDTCSHDNFLLRAA</sequence>
<evidence type="ECO:0000256" key="2">
    <source>
        <dbReference type="ARBA" id="ARBA00022630"/>
    </source>
</evidence>
<dbReference type="EMBL" id="KZ825061">
    <property type="protein sequence ID" value="RAH58043.1"/>
    <property type="molecule type" value="Genomic_DNA"/>
</dbReference>
<evidence type="ECO:0000256" key="5">
    <source>
        <dbReference type="ARBA" id="ARBA00023033"/>
    </source>
</evidence>
<accession>A0A8G1VPT5</accession>
<dbReference type="Proteomes" id="UP000249526">
    <property type="component" value="Unassembled WGS sequence"/>
</dbReference>
<proteinExistence type="inferred from homology"/>
<gene>
    <name evidence="6" type="ORF">BO85DRAFT_477677</name>
</gene>
<keyword evidence="7" id="KW-1185">Reference proteome</keyword>
<dbReference type="Gene3D" id="3.50.50.60">
    <property type="entry name" value="FAD/NAD(P)-binding domain"/>
    <property type="match status" value="1"/>
</dbReference>
<keyword evidence="2" id="KW-0285">Flavoprotein</keyword>
<keyword evidence="4" id="KW-0560">Oxidoreductase</keyword>
<evidence type="ECO:0000313" key="6">
    <source>
        <dbReference type="EMBL" id="RAH58043.1"/>
    </source>
</evidence>
<organism evidence="6 7">
    <name type="scientific">Aspergillus piperis CBS 112811</name>
    <dbReference type="NCBI Taxonomy" id="1448313"/>
    <lineage>
        <taxon>Eukaryota</taxon>
        <taxon>Fungi</taxon>
        <taxon>Dikarya</taxon>
        <taxon>Ascomycota</taxon>
        <taxon>Pezizomycotina</taxon>
        <taxon>Eurotiomycetes</taxon>
        <taxon>Eurotiomycetidae</taxon>
        <taxon>Eurotiales</taxon>
        <taxon>Aspergillaceae</taxon>
        <taxon>Aspergillus</taxon>
        <taxon>Aspergillus subgen. Circumdati</taxon>
    </lineage>
</organism>
<keyword evidence="5" id="KW-0503">Monooxygenase</keyword>
<evidence type="ECO:0000256" key="4">
    <source>
        <dbReference type="ARBA" id="ARBA00023002"/>
    </source>
</evidence>
<name>A0A8G1VPT5_9EURO</name>
<dbReference type="GeneID" id="37166247"/>
<protein>
    <submittedName>
        <fullName evidence="6">FAD/NAD(P)-binding domain-containing protein</fullName>
    </submittedName>
</protein>